<feature type="compositionally biased region" description="Polar residues" evidence="5">
    <location>
        <begin position="179"/>
        <end position="188"/>
    </location>
</feature>
<proteinExistence type="predicted"/>
<feature type="compositionally biased region" description="Pro residues" evidence="5">
    <location>
        <begin position="19"/>
        <end position="30"/>
    </location>
</feature>
<feature type="region of interest" description="Disordered" evidence="5">
    <location>
        <begin position="83"/>
        <end position="191"/>
    </location>
</feature>
<dbReference type="CDD" id="cd16448">
    <property type="entry name" value="RING-H2"/>
    <property type="match status" value="1"/>
</dbReference>
<keyword evidence="8" id="KW-1185">Reference proteome</keyword>
<dbReference type="PROSITE" id="PS50089">
    <property type="entry name" value="ZF_RING_2"/>
    <property type="match status" value="1"/>
</dbReference>
<evidence type="ECO:0000256" key="2">
    <source>
        <dbReference type="ARBA" id="ARBA00022771"/>
    </source>
</evidence>
<keyword evidence="7" id="KW-0012">Acyltransferase</keyword>
<feature type="region of interest" description="Disordered" evidence="5">
    <location>
        <begin position="13"/>
        <end position="70"/>
    </location>
</feature>
<reference evidence="7" key="1">
    <citation type="submission" date="2023-03" db="EMBL/GenBank/DDBJ databases">
        <title>Mating type loci evolution in Malassezia.</title>
        <authorList>
            <person name="Coelho M.A."/>
        </authorList>
    </citation>
    <scope>NUCLEOTIDE SEQUENCE</scope>
    <source>
        <strain evidence="7">CBS 14135</strain>
    </source>
</reference>
<name>A0AAF0DW76_9BASI</name>
<feature type="region of interest" description="Disordered" evidence="5">
    <location>
        <begin position="518"/>
        <end position="537"/>
    </location>
</feature>
<keyword evidence="7" id="KW-0808">Transferase</keyword>
<dbReference type="PANTHER" id="PTHR45969:SF71">
    <property type="entry name" value="CHROMOSOME UNDETERMINED SCAFFOLD_5, WHOLE GENOME SHOTGUN SEQUENCE"/>
    <property type="match status" value="1"/>
</dbReference>
<evidence type="ECO:0000256" key="5">
    <source>
        <dbReference type="SAM" id="MobiDB-lite"/>
    </source>
</evidence>
<dbReference type="InterPro" id="IPR013083">
    <property type="entry name" value="Znf_RING/FYVE/PHD"/>
</dbReference>
<keyword evidence="1" id="KW-0479">Metal-binding</keyword>
<evidence type="ECO:0000259" key="6">
    <source>
        <dbReference type="PROSITE" id="PS50089"/>
    </source>
</evidence>
<dbReference type="SMART" id="SM00184">
    <property type="entry name" value="RING"/>
    <property type="match status" value="2"/>
</dbReference>
<dbReference type="PANTHER" id="PTHR45969">
    <property type="entry name" value="RING ZINC FINGER PROTEIN-RELATED"/>
    <property type="match status" value="1"/>
</dbReference>
<evidence type="ECO:0000313" key="7">
    <source>
        <dbReference type="EMBL" id="WFC95124.1"/>
    </source>
</evidence>
<sequence>MLVSLLDRLYESFSSHTPPSEPPAAPPTTPPRRHSGTVTATPPLRAAEQDMSHATDAPAESIREQPDRSGWVLDAAADALRRVQERDEADATPVDVLERGPEETNAHESSALANGAAQEPAAPEEATQLEVPTEAASASPAEAPAQVHNAAHDEAPQVAAEPAAAPPPSSDDAPHGPNFTPNPGTENGPQYLMYIPRSASPFPFGFLYDTDASLVWPILDRETSDNEGGEAPRTVHVVGFPFRVSFVFRAPEPDEQPDPEHAAHFVQGLEHVDAELRKRMSRFGLSGLGPDVLGDADGSVTGCGICLEPYAREDRPAWFIGEAQHEKESVVVVPCAGLHTLHASCLRDWLANTPPSKWVCPFCRAPIGREAASTTLLEYVRLKEREVGWRCDAPACLPCFPNEASPDVSGNGAFGTHMIKMYPCNHEVHMDCLCVTMSVEYAHAFVPRDDLDDGDTTPSPVDDVLPTLTAAPEVAERRARTPLAPPDGAESDTTYDTVGKWVTCPTCRKDAWAQVPTCRRPRRTRTQAGSAGAPLLP</sequence>
<feature type="compositionally biased region" description="Basic and acidic residues" evidence="5">
    <location>
        <begin position="96"/>
        <end position="106"/>
    </location>
</feature>
<evidence type="ECO:0000256" key="4">
    <source>
        <dbReference type="PROSITE-ProRule" id="PRU00175"/>
    </source>
</evidence>
<gene>
    <name evidence="7" type="ORF">MBRA1_001768</name>
</gene>
<feature type="compositionally biased region" description="Low complexity" evidence="5">
    <location>
        <begin position="111"/>
        <end position="145"/>
    </location>
</feature>
<dbReference type="Gene3D" id="3.30.40.10">
    <property type="entry name" value="Zinc/RING finger domain, C3HC4 (zinc finger)"/>
    <property type="match status" value="1"/>
</dbReference>
<feature type="region of interest" description="Disordered" evidence="5">
    <location>
        <begin position="450"/>
        <end position="495"/>
    </location>
</feature>
<dbReference type="Proteomes" id="UP001216638">
    <property type="component" value="Chromosome 2"/>
</dbReference>
<evidence type="ECO:0000256" key="1">
    <source>
        <dbReference type="ARBA" id="ARBA00022723"/>
    </source>
</evidence>
<dbReference type="SUPFAM" id="SSF57850">
    <property type="entry name" value="RING/U-box"/>
    <property type="match status" value="1"/>
</dbReference>
<organism evidence="7 8">
    <name type="scientific">Malassezia brasiliensis</name>
    <dbReference type="NCBI Taxonomy" id="1821822"/>
    <lineage>
        <taxon>Eukaryota</taxon>
        <taxon>Fungi</taxon>
        <taxon>Dikarya</taxon>
        <taxon>Basidiomycota</taxon>
        <taxon>Ustilaginomycotina</taxon>
        <taxon>Malasseziomycetes</taxon>
        <taxon>Malasseziales</taxon>
        <taxon>Malasseziaceae</taxon>
        <taxon>Malassezia</taxon>
    </lineage>
</organism>
<dbReference type="GO" id="GO:0008270">
    <property type="term" value="F:zinc ion binding"/>
    <property type="evidence" value="ECO:0007669"/>
    <property type="project" value="UniProtKB-KW"/>
</dbReference>
<dbReference type="EC" id="2.3.2.27" evidence="7"/>
<dbReference type="EMBL" id="CP119952">
    <property type="protein sequence ID" value="WFC95124.1"/>
    <property type="molecule type" value="Genomic_DNA"/>
</dbReference>
<evidence type="ECO:0000313" key="8">
    <source>
        <dbReference type="Proteomes" id="UP001216638"/>
    </source>
</evidence>
<feature type="domain" description="RING-type" evidence="6">
    <location>
        <begin position="303"/>
        <end position="364"/>
    </location>
</feature>
<keyword evidence="3" id="KW-0862">Zinc</keyword>
<dbReference type="AlphaFoldDB" id="A0AAF0DW76"/>
<keyword evidence="2 4" id="KW-0863">Zinc-finger</keyword>
<protein>
    <submittedName>
        <fullName evidence="7">RING-type E3 ubiquitin transferase</fullName>
        <ecNumber evidence="7">2.3.2.27</ecNumber>
    </submittedName>
</protein>
<accession>A0AAF0DW76</accession>
<dbReference type="InterPro" id="IPR001841">
    <property type="entry name" value="Znf_RING"/>
</dbReference>
<dbReference type="GO" id="GO:0061630">
    <property type="term" value="F:ubiquitin protein ligase activity"/>
    <property type="evidence" value="ECO:0007669"/>
    <property type="project" value="UniProtKB-EC"/>
</dbReference>
<evidence type="ECO:0000256" key="3">
    <source>
        <dbReference type="ARBA" id="ARBA00022833"/>
    </source>
</evidence>